<evidence type="ECO:0000256" key="4">
    <source>
        <dbReference type="ARBA" id="ARBA00022729"/>
    </source>
</evidence>
<evidence type="ECO:0000256" key="2">
    <source>
        <dbReference type="ARBA" id="ARBA00009809"/>
    </source>
</evidence>
<dbReference type="Proteomes" id="UP000044841">
    <property type="component" value="Unassembled WGS sequence"/>
</dbReference>
<accession>A0A0K6FUG9</accession>
<reference evidence="10 11" key="1">
    <citation type="submission" date="2015-07" db="EMBL/GenBank/DDBJ databases">
        <authorList>
            <person name="Noorani M."/>
        </authorList>
    </citation>
    <scope>NUCLEOTIDE SEQUENCE [LARGE SCALE GENOMIC DNA]</scope>
    <source>
        <strain evidence="10">BBA 69670</strain>
    </source>
</reference>
<dbReference type="AlphaFoldDB" id="A0A0K6FUG9"/>
<organism evidence="10 11">
    <name type="scientific">Rhizoctonia solani</name>
    <dbReference type="NCBI Taxonomy" id="456999"/>
    <lineage>
        <taxon>Eukaryota</taxon>
        <taxon>Fungi</taxon>
        <taxon>Dikarya</taxon>
        <taxon>Basidiomycota</taxon>
        <taxon>Agaricomycotina</taxon>
        <taxon>Agaricomycetes</taxon>
        <taxon>Cantharellales</taxon>
        <taxon>Ceratobasidiaceae</taxon>
        <taxon>Rhizoctonia</taxon>
    </lineage>
</organism>
<dbReference type="EC" id="3.2.1.23" evidence="3"/>
<dbReference type="InterPro" id="IPR037110">
    <property type="entry name" value="Betagal_dom2_sf"/>
</dbReference>
<evidence type="ECO:0000313" key="11">
    <source>
        <dbReference type="Proteomes" id="UP000044841"/>
    </source>
</evidence>
<dbReference type="Gene3D" id="2.102.20.10">
    <property type="entry name" value="Beta-galactosidase, domain 2"/>
    <property type="match status" value="1"/>
</dbReference>
<dbReference type="Pfam" id="PF13363">
    <property type="entry name" value="BetaGal_dom3"/>
    <property type="match status" value="1"/>
</dbReference>
<dbReference type="Gene3D" id="3.20.20.80">
    <property type="entry name" value="Glycosidases"/>
    <property type="match status" value="1"/>
</dbReference>
<keyword evidence="4" id="KW-0732">Signal</keyword>
<dbReference type="SUPFAM" id="SSF49785">
    <property type="entry name" value="Galactose-binding domain-like"/>
    <property type="match status" value="2"/>
</dbReference>
<dbReference type="SUPFAM" id="SSF51445">
    <property type="entry name" value="(Trans)glycosidases"/>
    <property type="match status" value="1"/>
</dbReference>
<dbReference type="Gene3D" id="2.60.120.260">
    <property type="entry name" value="Galactose-binding domain-like"/>
    <property type="match status" value="2"/>
</dbReference>
<dbReference type="Pfam" id="PF01301">
    <property type="entry name" value="Glyco_hydro_35"/>
    <property type="match status" value="1"/>
</dbReference>
<protein>
    <recommendedName>
        <fullName evidence="3">beta-galactosidase</fullName>
        <ecNumber evidence="3">3.2.1.23</ecNumber>
    </recommendedName>
</protein>
<dbReference type="InterPro" id="IPR008979">
    <property type="entry name" value="Galactose-bd-like_sf"/>
</dbReference>
<proteinExistence type="inferred from homology"/>
<dbReference type="InterPro" id="IPR018954">
    <property type="entry name" value="Betagal_dom2"/>
</dbReference>
<keyword evidence="6" id="KW-0325">Glycoprotein</keyword>
<dbReference type="PANTHER" id="PTHR23421">
    <property type="entry name" value="BETA-GALACTOSIDASE RELATED"/>
    <property type="match status" value="1"/>
</dbReference>
<comment type="similarity">
    <text evidence="2 8">Belongs to the glycosyl hydrolase 35 family.</text>
</comment>
<name>A0A0K6FUG9_9AGAM</name>
<dbReference type="InterPro" id="IPR017853">
    <property type="entry name" value="GH"/>
</dbReference>
<evidence type="ECO:0000256" key="6">
    <source>
        <dbReference type="ARBA" id="ARBA00023180"/>
    </source>
</evidence>
<dbReference type="InterPro" id="IPR025300">
    <property type="entry name" value="BetaGal_jelly_roll_dom"/>
</dbReference>
<dbReference type="InterPro" id="IPR025972">
    <property type="entry name" value="BetaGal_dom3"/>
</dbReference>
<dbReference type="PRINTS" id="PR00742">
    <property type="entry name" value="GLHYDRLASE35"/>
</dbReference>
<dbReference type="SUPFAM" id="SSF117100">
    <property type="entry name" value="Beta-galactosidase LacA, domain 3"/>
    <property type="match status" value="1"/>
</dbReference>
<keyword evidence="11" id="KW-1185">Reference proteome</keyword>
<dbReference type="GO" id="GO:0005975">
    <property type="term" value="P:carbohydrate metabolic process"/>
    <property type="evidence" value="ECO:0007669"/>
    <property type="project" value="InterPro"/>
</dbReference>
<dbReference type="SUPFAM" id="SSF51011">
    <property type="entry name" value="Glycosyl hydrolase domain"/>
    <property type="match status" value="1"/>
</dbReference>
<dbReference type="InterPro" id="IPR001944">
    <property type="entry name" value="Glycoside_Hdrlase_35"/>
</dbReference>
<feature type="domain" description="Beta-galactosidase" evidence="9">
    <location>
        <begin position="422"/>
        <end position="594"/>
    </location>
</feature>
<evidence type="ECO:0000256" key="3">
    <source>
        <dbReference type="ARBA" id="ARBA00012756"/>
    </source>
</evidence>
<dbReference type="Pfam" id="PF10435">
    <property type="entry name" value="BetaGal_dom2"/>
    <property type="match status" value="1"/>
</dbReference>
<comment type="catalytic activity">
    <reaction evidence="1">
        <text>Hydrolysis of terminal non-reducing beta-D-galactose residues in beta-D-galactosides.</text>
        <dbReference type="EC" id="3.2.1.23"/>
    </reaction>
</comment>
<evidence type="ECO:0000313" key="10">
    <source>
        <dbReference type="EMBL" id="CUA69699.1"/>
    </source>
</evidence>
<gene>
    <name evidence="10" type="ORF">RSOLAG22IIIB_08625</name>
</gene>
<dbReference type="Gene3D" id="2.60.390.10">
    <property type="entry name" value="Beta-galactosidase, domain 3"/>
    <property type="match status" value="1"/>
</dbReference>
<dbReference type="InterPro" id="IPR031330">
    <property type="entry name" value="Gly_Hdrlase_35_cat"/>
</dbReference>
<dbReference type="GO" id="GO:0004565">
    <property type="term" value="F:beta-galactosidase activity"/>
    <property type="evidence" value="ECO:0007669"/>
    <property type="project" value="UniProtKB-EC"/>
</dbReference>
<evidence type="ECO:0000259" key="9">
    <source>
        <dbReference type="SMART" id="SM01029"/>
    </source>
</evidence>
<keyword evidence="5" id="KW-0378">Hydrolase</keyword>
<keyword evidence="7" id="KW-0326">Glycosidase</keyword>
<sequence>MDEIDTLVMRGGGPGLVSSVPAMRFWSSVLGASALLVLHAAAELHERQANSDQSANYIPSPGSPGFYAGNSTAAVRFDQHSILLDGKRIMVFGGEFHPWRQPSVPLWRDILEKMKAGGYNAVSIYLHWGITEGKRGTLNFEGHRSATKFLDVAKEVGILVIVRPGPYINAETAGGGLAAWTANLADTARSNGTEFTAAWTPWISQVSKYVAPYQYPDGPVIAMQAENEFLSDAVEPQLPTTYGHTDYMRQIIATMRKNGITKVPIIHNDFWPSGRYASGPAKVDLYGWDAYPLGFDCTNPSVWKEVDPYIDSYHQNINPAEPLYLAEYQGGAIDFWNGPGFSACYDLVNEQFANVFYKNNYAAGAYLQSLYMTYGGTNWGGLAYPGVYTSYDYAASISEDRTLTPKFSEIKLQGLFLHATPHYHLAGRISTGTSLSSSQQIFTTHLATPQGQNLYFVRQTTNNNTARVEFDLKVNTTAGEVTLPGLALNGRESKIIVSEYPFGKSLLKYTTAEVATWATIDDQDHIFLYTSNQTTTTALYTSLTTKPVVSGSTSIKTTASNNTVIISGSPPVSGLARVTIGKTSIWIVNKSWLAPRLWQPRVSGTSGNGRYDLSPRTGSVFVFGPYLVRSATIKGTQLAIKGDLKSGTTTELEILAPSTVKSVSWNGKAVSVSKSATGTLKGSVGVKDLVPKLPNLKSLEWRCIDSLPEIAPGFDDSKWITATKTKTLRPAVYQPYGGKLMLYADEYGYHQGNILYRGRFGSGATGVKLSVQGGSNFGFSAFLNGAFLGSGPGISNKGAELVNVTYTFPTGSVGRDNVLTVVVDHMGIYEDWDGDDGYKSPRGIRGYELLGGGDFTSWKLTGNVDGEDTKDIIRGPLHEGGLYVERIGAIFPNYKLTSAWNSSKTDASCTPYVGINKAGVKAYKTKFNLSIDQSTDVTISFKLDRNPSSDYRARLYVNGWQFGRHVSILGPQTVYPIPEGILNHRGENDILLTIWSLDAAGAKIPTIELIASPAFASSKEVVRGLAA</sequence>
<evidence type="ECO:0000256" key="5">
    <source>
        <dbReference type="ARBA" id="ARBA00022801"/>
    </source>
</evidence>
<evidence type="ECO:0000256" key="1">
    <source>
        <dbReference type="ARBA" id="ARBA00001412"/>
    </source>
</evidence>
<dbReference type="Pfam" id="PF13364">
    <property type="entry name" value="BetaGal_ABD2"/>
    <property type="match status" value="2"/>
</dbReference>
<evidence type="ECO:0000256" key="8">
    <source>
        <dbReference type="RuleBase" id="RU003679"/>
    </source>
</evidence>
<dbReference type="EMBL" id="CYGV01000913">
    <property type="protein sequence ID" value="CUA69699.1"/>
    <property type="molecule type" value="Genomic_DNA"/>
</dbReference>
<dbReference type="InterPro" id="IPR036833">
    <property type="entry name" value="BetaGal_dom3_sf"/>
</dbReference>
<dbReference type="FunFam" id="3.20.20.80:FF:000040">
    <property type="entry name" value="Beta-galactosidase A"/>
    <property type="match status" value="1"/>
</dbReference>
<evidence type="ECO:0000256" key="7">
    <source>
        <dbReference type="ARBA" id="ARBA00023295"/>
    </source>
</evidence>
<dbReference type="SMART" id="SM01029">
    <property type="entry name" value="BetaGal_dom2"/>
    <property type="match status" value="1"/>
</dbReference>